<dbReference type="PANTHER" id="PTHR13887:SF14">
    <property type="entry name" value="DISULFIDE BOND FORMATION PROTEIN D"/>
    <property type="match status" value="1"/>
</dbReference>
<evidence type="ECO:0000256" key="5">
    <source>
        <dbReference type="SAM" id="Coils"/>
    </source>
</evidence>
<keyword evidence="9" id="KW-1185">Reference proteome</keyword>
<dbReference type="CDD" id="cd03023">
    <property type="entry name" value="DsbA_Com1_like"/>
    <property type="match status" value="1"/>
</dbReference>
<feature type="chain" id="PRO_5046426717" evidence="6">
    <location>
        <begin position="20"/>
        <end position="244"/>
    </location>
</feature>
<dbReference type="Proteomes" id="UP001138961">
    <property type="component" value="Unassembled WGS sequence"/>
</dbReference>
<evidence type="ECO:0000256" key="3">
    <source>
        <dbReference type="ARBA" id="ARBA00023157"/>
    </source>
</evidence>
<dbReference type="Pfam" id="PF18312">
    <property type="entry name" value="ScsC_N"/>
    <property type="match status" value="1"/>
</dbReference>
<dbReference type="InterPro" id="IPR036249">
    <property type="entry name" value="Thioredoxin-like_sf"/>
</dbReference>
<evidence type="ECO:0000256" key="1">
    <source>
        <dbReference type="ARBA" id="ARBA00022729"/>
    </source>
</evidence>
<dbReference type="RefSeq" id="WP_226747246.1">
    <property type="nucleotide sequence ID" value="NZ_JAJATZ010000001.1"/>
</dbReference>
<evidence type="ECO:0000256" key="4">
    <source>
        <dbReference type="ARBA" id="ARBA00023284"/>
    </source>
</evidence>
<sequence>MRLAFAALAALTIALPAQAQTQMSEAERDAFRAEVRAYLMENPEVIMEAIDVLQAREEAMQAQADAAMVQAQMEALTNDGFSFVDGNPDGDITIVEFMDYRCGYCKRAFPEVESLLSADGNIRLIVKEFPILGEESVLASRFAIATKMIAGDDAYKAVHDTLMELNGSPNIDTLVRLGNTLGLDTDAITAMMNDDAVTQVIANNRALGQALRISGTPTFVVADQMVRGYVPADQLQQLVDDLRG</sequence>
<dbReference type="InterPro" id="IPR041205">
    <property type="entry name" value="ScsC_N"/>
</dbReference>
<keyword evidence="3" id="KW-1015">Disulfide bond</keyword>
<feature type="coiled-coil region" evidence="5">
    <location>
        <begin position="52"/>
        <end position="79"/>
    </location>
</feature>
<dbReference type="SUPFAM" id="SSF52833">
    <property type="entry name" value="Thioredoxin-like"/>
    <property type="match status" value="1"/>
</dbReference>
<dbReference type="PROSITE" id="PS51352">
    <property type="entry name" value="THIOREDOXIN_2"/>
    <property type="match status" value="1"/>
</dbReference>
<keyword evidence="1 6" id="KW-0732">Signal</keyword>
<gene>
    <name evidence="8" type="ORF">LGQ03_03535</name>
</gene>
<comment type="caution">
    <text evidence="8">The sequence shown here is derived from an EMBL/GenBank/DDBJ whole genome shotgun (WGS) entry which is preliminary data.</text>
</comment>
<keyword evidence="5" id="KW-0175">Coiled coil</keyword>
<dbReference type="InterPro" id="IPR013766">
    <property type="entry name" value="Thioredoxin_domain"/>
</dbReference>
<dbReference type="InterPro" id="IPR001853">
    <property type="entry name" value="DSBA-like_thioredoxin_dom"/>
</dbReference>
<dbReference type="Pfam" id="PF01323">
    <property type="entry name" value="DSBA"/>
    <property type="match status" value="1"/>
</dbReference>
<evidence type="ECO:0000313" key="9">
    <source>
        <dbReference type="Proteomes" id="UP001138961"/>
    </source>
</evidence>
<name>A0ABS8BRD8_9RHOB</name>
<dbReference type="EMBL" id="JAJATZ010000001">
    <property type="protein sequence ID" value="MCB5198304.1"/>
    <property type="molecule type" value="Genomic_DNA"/>
</dbReference>
<feature type="signal peptide" evidence="6">
    <location>
        <begin position="1"/>
        <end position="19"/>
    </location>
</feature>
<proteinExistence type="predicted"/>
<evidence type="ECO:0000313" key="8">
    <source>
        <dbReference type="EMBL" id="MCB5198304.1"/>
    </source>
</evidence>
<protein>
    <submittedName>
        <fullName evidence="8">DsbA family protein</fullName>
    </submittedName>
</protein>
<organism evidence="8 9">
    <name type="scientific">Loktanella gaetbuli</name>
    <dbReference type="NCBI Taxonomy" id="2881335"/>
    <lineage>
        <taxon>Bacteria</taxon>
        <taxon>Pseudomonadati</taxon>
        <taxon>Pseudomonadota</taxon>
        <taxon>Alphaproteobacteria</taxon>
        <taxon>Rhodobacterales</taxon>
        <taxon>Roseobacteraceae</taxon>
        <taxon>Loktanella</taxon>
    </lineage>
</organism>
<dbReference type="Gene3D" id="3.40.30.10">
    <property type="entry name" value="Glutaredoxin"/>
    <property type="match status" value="1"/>
</dbReference>
<dbReference type="PANTHER" id="PTHR13887">
    <property type="entry name" value="GLUTATHIONE S-TRANSFERASE KAPPA"/>
    <property type="match status" value="1"/>
</dbReference>
<reference evidence="8" key="1">
    <citation type="submission" date="2021-10" db="EMBL/GenBank/DDBJ databases">
        <title>Loktanella gaetbuli sp. nov., isolated from a tidal flat.</title>
        <authorList>
            <person name="Park S."/>
            <person name="Yoon J.-H."/>
        </authorList>
    </citation>
    <scope>NUCLEOTIDE SEQUENCE</scope>
    <source>
        <strain evidence="8">TSTF-M6</strain>
    </source>
</reference>
<keyword evidence="2" id="KW-0560">Oxidoreductase</keyword>
<feature type="domain" description="Thioredoxin" evidence="7">
    <location>
        <begin position="62"/>
        <end position="244"/>
    </location>
</feature>
<evidence type="ECO:0000256" key="6">
    <source>
        <dbReference type="SAM" id="SignalP"/>
    </source>
</evidence>
<evidence type="ECO:0000256" key="2">
    <source>
        <dbReference type="ARBA" id="ARBA00023002"/>
    </source>
</evidence>
<accession>A0ABS8BRD8</accession>
<keyword evidence="4" id="KW-0676">Redox-active center</keyword>
<evidence type="ECO:0000259" key="7">
    <source>
        <dbReference type="PROSITE" id="PS51352"/>
    </source>
</evidence>